<dbReference type="GO" id="GO:0042777">
    <property type="term" value="P:proton motive force-driven plasma membrane ATP synthesis"/>
    <property type="evidence" value="ECO:0007669"/>
    <property type="project" value="UniProtKB-UniRule"/>
</dbReference>
<dbReference type="Gene3D" id="3.30.2320.30">
    <property type="entry name" value="ATP synthase, E subunit, C-terminal"/>
    <property type="match status" value="1"/>
</dbReference>
<keyword evidence="4 8" id="KW-0375">Hydrogen ion transport</keyword>
<comment type="subcellular location">
    <subcellularLocation>
        <location evidence="8">Cell membrane</location>
        <topology evidence="8">Peripheral membrane protein</topology>
    </subcellularLocation>
</comment>
<gene>
    <name evidence="8" type="primary">atpE</name>
    <name evidence="10" type="ORF">TCARB_0175</name>
</gene>
<evidence type="ECO:0000256" key="5">
    <source>
        <dbReference type="ARBA" id="ARBA00023065"/>
    </source>
</evidence>
<dbReference type="GO" id="GO:0046961">
    <property type="term" value="F:proton-transporting ATPase activity, rotational mechanism"/>
    <property type="evidence" value="ECO:0007669"/>
    <property type="project" value="InterPro"/>
</dbReference>
<proteinExistence type="inferred from homology"/>
<reference evidence="11" key="1">
    <citation type="book" date="2010" name="EXTREMOPHILES" publisher="0:0-0">
        <title>Complete genome sequences of ten hyperthermophilic archaea reveal their metabolic capabilities and possible ecological roles.</title>
        <editorList>
            <person name="?"/>
        </editorList>
        <authorList>
            <person name="Ravin N.V."/>
            <person name="Mardanov A.V."/>
            <person name="Bonch-Osmolovskaya E.A."/>
            <person name="Skryabin K.G."/>
        </authorList>
    </citation>
    <scope>NUCLEOTIDE SEQUENCE [LARGE SCALE GENOMIC DNA]</scope>
    <source>
        <strain evidence="11">1505</strain>
    </source>
</reference>
<dbReference type="HAMAP" id="MF_00311">
    <property type="entry name" value="ATP_synth_E_arch"/>
    <property type="match status" value="1"/>
</dbReference>
<dbReference type="Proteomes" id="UP000266720">
    <property type="component" value="Chromosome"/>
</dbReference>
<dbReference type="InterPro" id="IPR002842">
    <property type="entry name" value="ATPase_V1_Esu"/>
</dbReference>
<dbReference type="RefSeq" id="WP_020962758.1">
    <property type="nucleotide sequence ID" value="NZ_CP007493.1"/>
</dbReference>
<evidence type="ECO:0000256" key="8">
    <source>
        <dbReference type="HAMAP-Rule" id="MF_00311"/>
    </source>
</evidence>
<evidence type="ECO:0000256" key="2">
    <source>
        <dbReference type="ARBA" id="ARBA00022448"/>
    </source>
</evidence>
<dbReference type="GO" id="GO:0046933">
    <property type="term" value="F:proton-transporting ATP synthase activity, rotational mechanism"/>
    <property type="evidence" value="ECO:0007669"/>
    <property type="project" value="UniProtKB-UniRule"/>
</dbReference>
<evidence type="ECO:0000256" key="3">
    <source>
        <dbReference type="ARBA" id="ARBA00022475"/>
    </source>
</evidence>
<dbReference type="GeneID" id="16573751"/>
<keyword evidence="2 8" id="KW-0813">Transport</keyword>
<sequence>MGEHKSLLEVIIKEMRSAAEEEAQKILKEAEAEAQKILEDARAKAESLRKEKLNQLVFEYRQKLLSEIAPMRLELKRKYIQEKYRLVENQVDELIMEVVNEITGSSDTRKAFLVKVLSDAVASMASSDLVINPCYGSKDIIPDVLEEVKQKLLSLKPNLRIEVSTPIECREGAVITSSDGREIYNATLEAKIKEVRESVLPKIMEQLSKK</sequence>
<organism evidence="10 11">
    <name type="scientific">Thermofilum adornatum 1505</name>
    <dbReference type="NCBI Taxonomy" id="697581"/>
    <lineage>
        <taxon>Archaea</taxon>
        <taxon>Thermoproteota</taxon>
        <taxon>Thermoprotei</taxon>
        <taxon>Thermofilales</taxon>
        <taxon>Thermofilaceae</taxon>
        <taxon>Thermofilum</taxon>
    </lineage>
</organism>
<dbReference type="InterPro" id="IPR038495">
    <property type="entry name" value="ATPase_E_C"/>
</dbReference>
<evidence type="ECO:0000256" key="1">
    <source>
        <dbReference type="ARBA" id="ARBA00005901"/>
    </source>
</evidence>
<accession>A0A3G1A7M1</accession>
<name>A0A3G1A7M1_9CREN</name>
<keyword evidence="7 8" id="KW-0066">ATP synthesis</keyword>
<keyword evidence="3 8" id="KW-1003">Cell membrane</keyword>
<keyword evidence="9" id="KW-0175">Coiled coil</keyword>
<comment type="subunit">
    <text evidence="8">Has multiple subunits with at least A(3), B(3), C, D, E, F, H, I and proteolipid K(x).</text>
</comment>
<dbReference type="GO" id="GO:0005886">
    <property type="term" value="C:plasma membrane"/>
    <property type="evidence" value="ECO:0007669"/>
    <property type="project" value="UniProtKB-SubCell"/>
</dbReference>
<dbReference type="GO" id="GO:0005524">
    <property type="term" value="F:ATP binding"/>
    <property type="evidence" value="ECO:0007669"/>
    <property type="project" value="UniProtKB-UniRule"/>
</dbReference>
<keyword evidence="10" id="KW-0378">Hydrolase</keyword>
<protein>
    <recommendedName>
        <fullName evidence="8">A-type ATP synthase subunit E</fullName>
    </recommendedName>
</protein>
<dbReference type="EMBL" id="CP007493">
    <property type="protein sequence ID" value="AJB41251.1"/>
    <property type="molecule type" value="Genomic_DNA"/>
</dbReference>
<dbReference type="KEGG" id="tcb:TCARB_0175"/>
<evidence type="ECO:0000256" key="6">
    <source>
        <dbReference type="ARBA" id="ARBA00023136"/>
    </source>
</evidence>
<feature type="coiled-coil region" evidence="9">
    <location>
        <begin position="16"/>
        <end position="51"/>
    </location>
</feature>
<dbReference type="GO" id="GO:0033178">
    <property type="term" value="C:proton-transporting two-sector ATPase complex, catalytic domain"/>
    <property type="evidence" value="ECO:0007669"/>
    <property type="project" value="InterPro"/>
</dbReference>
<dbReference type="Pfam" id="PF01991">
    <property type="entry name" value="vATP-synt_E"/>
    <property type="match status" value="1"/>
</dbReference>
<comment type="function">
    <text evidence="8">Component of the A-type ATP synthase that produces ATP from ADP in the presence of a proton gradient across the membrane.</text>
</comment>
<evidence type="ECO:0000256" key="7">
    <source>
        <dbReference type="ARBA" id="ARBA00023310"/>
    </source>
</evidence>
<dbReference type="SUPFAM" id="SSF160527">
    <property type="entry name" value="V-type ATPase subunit E-like"/>
    <property type="match status" value="1"/>
</dbReference>
<dbReference type="GO" id="GO:0016787">
    <property type="term" value="F:hydrolase activity"/>
    <property type="evidence" value="ECO:0007669"/>
    <property type="project" value="UniProtKB-KW"/>
</dbReference>
<dbReference type="GeneID" id="25405633"/>
<evidence type="ECO:0000256" key="4">
    <source>
        <dbReference type="ARBA" id="ARBA00022781"/>
    </source>
</evidence>
<dbReference type="Gene3D" id="1.20.5.2950">
    <property type="match status" value="1"/>
</dbReference>
<dbReference type="STRING" id="697581.TCARB_0175"/>
<evidence type="ECO:0000256" key="9">
    <source>
        <dbReference type="SAM" id="Coils"/>
    </source>
</evidence>
<evidence type="ECO:0000313" key="11">
    <source>
        <dbReference type="Proteomes" id="UP000266720"/>
    </source>
</evidence>
<keyword evidence="5 8" id="KW-0406">Ion transport</keyword>
<comment type="similarity">
    <text evidence="1 8">Belongs to the V-ATPase E subunit family.</text>
</comment>
<keyword evidence="6 8" id="KW-0472">Membrane</keyword>
<dbReference type="AlphaFoldDB" id="A0A3G1A7M1"/>
<evidence type="ECO:0000313" key="10">
    <source>
        <dbReference type="EMBL" id="AJB41251.1"/>
    </source>
</evidence>